<evidence type="ECO:0000259" key="2">
    <source>
        <dbReference type="Pfam" id="PF00534"/>
    </source>
</evidence>
<evidence type="ECO:0000313" key="4">
    <source>
        <dbReference type="Proteomes" id="UP000177876"/>
    </source>
</evidence>
<dbReference type="AlphaFoldDB" id="A0A1F2WLP8"/>
<sequence length="395" mass="45222">MAFVPCRYGTEVVGGAETLTRLLVEELDARGWPVEILTTCALDPYSWTNHFPEGVETIHGITVRRFPTESRKYTRKVFKTEQRILAGKRVSPAKQDFWIRNVVTSNALREYLTWHKEDYRAFVFAPYLFGTTYQGVHTVPDRAFIIPCLHEEPYAHLQVFKELMRAAKGLMFNSVPEMELARRLYGDDLPGRVVGMGFSPYVANGDRFRYKYSIEGDFVLYCGRREIAKNTPMLLRYFCNFLENTGREVSLVLTGAGRIEIPFSFRNRVIDVGFVDERDLRDAYSAATLICHPSTKESFSIMILEAWLAGLPCLIHRDCAVTRHHVEASGGGLWFYDYPTFHEAMEFMLDHPEVRREMGERGRDYVLGSYSWDEVVKNFAAVLEDPLTLGTGGVA</sequence>
<dbReference type="Gene3D" id="3.40.50.2000">
    <property type="entry name" value="Glycogen Phosphorylase B"/>
    <property type="match status" value="2"/>
</dbReference>
<proteinExistence type="predicted"/>
<dbReference type="InterPro" id="IPR001296">
    <property type="entry name" value="Glyco_trans_1"/>
</dbReference>
<dbReference type="GO" id="GO:0016757">
    <property type="term" value="F:glycosyltransferase activity"/>
    <property type="evidence" value="ECO:0007669"/>
    <property type="project" value="InterPro"/>
</dbReference>
<dbReference type="CDD" id="cd03801">
    <property type="entry name" value="GT4_PimA-like"/>
    <property type="match status" value="1"/>
</dbReference>
<reference evidence="3 4" key="1">
    <citation type="journal article" date="2016" name="Nat. Commun.">
        <title>Thousands of microbial genomes shed light on interconnected biogeochemical processes in an aquifer system.</title>
        <authorList>
            <person name="Anantharaman K."/>
            <person name="Brown C.T."/>
            <person name="Hug L.A."/>
            <person name="Sharon I."/>
            <person name="Castelle C.J."/>
            <person name="Probst A.J."/>
            <person name="Thomas B.C."/>
            <person name="Singh A."/>
            <person name="Wilkins M.J."/>
            <person name="Karaoz U."/>
            <person name="Brodie E.L."/>
            <person name="Williams K.H."/>
            <person name="Hubbard S.S."/>
            <person name="Banfield J.F."/>
        </authorList>
    </citation>
    <scope>NUCLEOTIDE SEQUENCE [LARGE SCALE GENOMIC DNA]</scope>
</reference>
<dbReference type="STRING" id="1797197.A2Y75_08365"/>
<gene>
    <name evidence="3" type="ORF">A2Y75_08365</name>
</gene>
<evidence type="ECO:0000256" key="1">
    <source>
        <dbReference type="ARBA" id="ARBA00022679"/>
    </source>
</evidence>
<evidence type="ECO:0000313" key="3">
    <source>
        <dbReference type="EMBL" id="OFW57751.1"/>
    </source>
</evidence>
<dbReference type="SUPFAM" id="SSF53756">
    <property type="entry name" value="UDP-Glycosyltransferase/glycogen phosphorylase"/>
    <property type="match status" value="1"/>
</dbReference>
<comment type="caution">
    <text evidence="3">The sequence shown here is derived from an EMBL/GenBank/DDBJ whole genome shotgun (WGS) entry which is preliminary data.</text>
</comment>
<organism evidence="3 4">
    <name type="scientific">Candidatus Solincola sediminis</name>
    <dbReference type="NCBI Taxonomy" id="1797199"/>
    <lineage>
        <taxon>Bacteria</taxon>
        <taxon>Bacillati</taxon>
        <taxon>Actinomycetota</taxon>
        <taxon>Candidatus Geothermincolia</taxon>
        <taxon>Candidatus Geothermincolales</taxon>
        <taxon>Candidatus Geothermincolaceae</taxon>
        <taxon>Candidatus Solincola</taxon>
    </lineage>
</organism>
<keyword evidence="1" id="KW-0808">Transferase</keyword>
<dbReference type="PANTHER" id="PTHR46401">
    <property type="entry name" value="GLYCOSYLTRANSFERASE WBBK-RELATED"/>
    <property type="match status" value="1"/>
</dbReference>
<accession>A0A1F2WLP8</accession>
<dbReference type="Proteomes" id="UP000177876">
    <property type="component" value="Unassembled WGS sequence"/>
</dbReference>
<dbReference type="PANTHER" id="PTHR46401:SF2">
    <property type="entry name" value="GLYCOSYLTRANSFERASE WBBK-RELATED"/>
    <property type="match status" value="1"/>
</dbReference>
<protein>
    <recommendedName>
        <fullName evidence="2">Glycosyl transferase family 1 domain-containing protein</fullName>
    </recommendedName>
</protein>
<feature type="domain" description="Glycosyl transferase family 1" evidence="2">
    <location>
        <begin position="216"/>
        <end position="364"/>
    </location>
</feature>
<dbReference type="Pfam" id="PF00534">
    <property type="entry name" value="Glycos_transf_1"/>
    <property type="match status" value="1"/>
</dbReference>
<dbReference type="EMBL" id="MELK01000030">
    <property type="protein sequence ID" value="OFW57751.1"/>
    <property type="molecule type" value="Genomic_DNA"/>
</dbReference>
<name>A0A1F2WLP8_9ACTN</name>